<comment type="caution">
    <text evidence="1">The sequence shown here is derived from an EMBL/GenBank/DDBJ whole genome shotgun (WGS) entry which is preliminary data.</text>
</comment>
<dbReference type="EMBL" id="JADPMV010000002">
    <property type="protein sequence ID" value="MBS7663365.1"/>
    <property type="molecule type" value="Genomic_DNA"/>
</dbReference>
<dbReference type="SUPFAM" id="SSF54637">
    <property type="entry name" value="Thioesterase/thiol ester dehydrase-isomerase"/>
    <property type="match status" value="1"/>
</dbReference>
<dbReference type="InterPro" id="IPR029069">
    <property type="entry name" value="HotDog_dom_sf"/>
</dbReference>
<dbReference type="Proteomes" id="UP001196601">
    <property type="component" value="Unassembled WGS sequence"/>
</dbReference>
<gene>
    <name evidence="1" type="ORF">I0D00_15660</name>
</gene>
<accession>A0ABS5Q460</accession>
<evidence type="ECO:0000313" key="2">
    <source>
        <dbReference type="Proteomes" id="UP001196601"/>
    </source>
</evidence>
<proteinExistence type="predicted"/>
<reference evidence="1 2" key="1">
    <citation type="journal article" date="2021" name="Syst. Appl. Microbiol.">
        <title>Pseudomonas lalucatii sp. nov. isolated from Vallgornera, a karstic cave in Mallorca, Western Mediterranean.</title>
        <authorList>
            <person name="Busquets A."/>
            <person name="Mulet M."/>
            <person name="Gomila M."/>
            <person name="Garcia-Valdes E."/>
        </authorList>
    </citation>
    <scope>NUCLEOTIDE SEQUENCE [LARGE SCALE GENOMIC DNA]</scope>
    <source>
        <strain evidence="1 2">R1b54</strain>
    </source>
</reference>
<organism evidence="1 2">
    <name type="scientific">Pseudomonas lalucatii</name>
    <dbReference type="NCBI Taxonomy" id="1424203"/>
    <lineage>
        <taxon>Bacteria</taxon>
        <taxon>Pseudomonadati</taxon>
        <taxon>Pseudomonadota</taxon>
        <taxon>Gammaproteobacteria</taxon>
        <taxon>Pseudomonadales</taxon>
        <taxon>Pseudomonadaceae</taxon>
        <taxon>Pseudomonas</taxon>
    </lineage>
</organism>
<protein>
    <submittedName>
        <fullName evidence="1">DUF4442 domain-containing protein</fullName>
    </submittedName>
</protein>
<dbReference type="RefSeq" id="WP_213640761.1">
    <property type="nucleotide sequence ID" value="NZ_JADPMV010000002.1"/>
</dbReference>
<keyword evidence="2" id="KW-1185">Reference proteome</keyword>
<dbReference type="Pfam" id="PF14539">
    <property type="entry name" value="DUF4442"/>
    <property type="match status" value="1"/>
</dbReference>
<dbReference type="Gene3D" id="3.10.129.10">
    <property type="entry name" value="Hotdog Thioesterase"/>
    <property type="match status" value="1"/>
</dbReference>
<sequence>MSTGTLAIWQQFSGKPGGKWAFSRLLCFKAPYFGSIRPRFVALRPEYCEVSIRKRRAVLNHLGTVHAIAMCNMAELAGGTMTEVTVPRTHRWIPKGMTVEYLKKATSDLTAVATPESRPDWSAPGDYRVGVEVKDQGGEVVFRATITMWVTAKSA</sequence>
<name>A0ABS5Q460_9PSED</name>
<dbReference type="CDD" id="cd03443">
    <property type="entry name" value="PaaI_thioesterase"/>
    <property type="match status" value="1"/>
</dbReference>
<evidence type="ECO:0000313" key="1">
    <source>
        <dbReference type="EMBL" id="MBS7663365.1"/>
    </source>
</evidence>
<dbReference type="InterPro" id="IPR027961">
    <property type="entry name" value="DUF4442"/>
</dbReference>